<dbReference type="PANTHER" id="PTHR13832">
    <property type="entry name" value="PROTEIN PHOSPHATASE 2C"/>
    <property type="match status" value="1"/>
</dbReference>
<evidence type="ECO:0000256" key="5">
    <source>
        <dbReference type="RuleBase" id="RU003465"/>
    </source>
</evidence>
<dbReference type="CDD" id="cd00143">
    <property type="entry name" value="PP2Cc"/>
    <property type="match status" value="1"/>
</dbReference>
<evidence type="ECO:0000256" key="3">
    <source>
        <dbReference type="ARBA" id="ARBA00022801"/>
    </source>
</evidence>
<dbReference type="EMBL" id="JABANM010033429">
    <property type="protein sequence ID" value="KAF4701277.1"/>
    <property type="molecule type" value="Genomic_DNA"/>
</dbReference>
<evidence type="ECO:0000256" key="4">
    <source>
        <dbReference type="ARBA" id="ARBA00022912"/>
    </source>
</evidence>
<protein>
    <recommendedName>
        <fullName evidence="7">PPM-type phosphatase domain-containing protein</fullName>
    </recommendedName>
</protein>
<dbReference type="GO" id="GO:0016020">
    <property type="term" value="C:membrane"/>
    <property type="evidence" value="ECO:0007669"/>
    <property type="project" value="UniProtKB-SubCell"/>
</dbReference>
<dbReference type="Gene3D" id="3.60.40.10">
    <property type="entry name" value="PPM-type phosphatase domain"/>
    <property type="match status" value="1"/>
</dbReference>
<evidence type="ECO:0000256" key="1">
    <source>
        <dbReference type="ARBA" id="ARBA00004170"/>
    </source>
</evidence>
<dbReference type="GO" id="GO:0004722">
    <property type="term" value="F:protein serine/threonine phosphatase activity"/>
    <property type="evidence" value="ECO:0007669"/>
    <property type="project" value="InterPro"/>
</dbReference>
<dbReference type="InterPro" id="IPR001932">
    <property type="entry name" value="PPM-type_phosphatase-like_dom"/>
</dbReference>
<organism evidence="8 9">
    <name type="scientific">Perkinsus olseni</name>
    <name type="common">Perkinsus atlanticus</name>
    <dbReference type="NCBI Taxonomy" id="32597"/>
    <lineage>
        <taxon>Eukaryota</taxon>
        <taxon>Sar</taxon>
        <taxon>Alveolata</taxon>
        <taxon>Perkinsozoa</taxon>
        <taxon>Perkinsea</taxon>
        <taxon>Perkinsida</taxon>
        <taxon>Perkinsidae</taxon>
        <taxon>Perkinsus</taxon>
    </lineage>
</organism>
<dbReference type="Proteomes" id="UP000574390">
    <property type="component" value="Unassembled WGS sequence"/>
</dbReference>
<keyword evidence="3 5" id="KW-0378">Hydrolase</keyword>
<proteinExistence type="inferred from homology"/>
<feature type="domain" description="PPM-type phosphatase" evidence="7">
    <location>
        <begin position="247"/>
        <end position="589"/>
    </location>
</feature>
<dbReference type="AlphaFoldDB" id="A0A7J6PZC9"/>
<gene>
    <name evidence="8" type="ORF">FOZ62_017087</name>
</gene>
<accession>A0A7J6PZC9</accession>
<evidence type="ECO:0000256" key="2">
    <source>
        <dbReference type="ARBA" id="ARBA00022723"/>
    </source>
</evidence>
<dbReference type="PROSITE" id="PS01032">
    <property type="entry name" value="PPM_1"/>
    <property type="match status" value="1"/>
</dbReference>
<reference evidence="8 9" key="1">
    <citation type="submission" date="2020-04" db="EMBL/GenBank/DDBJ databases">
        <title>Perkinsus olseni comparative genomics.</title>
        <authorList>
            <person name="Bogema D.R."/>
        </authorList>
    </citation>
    <scope>NUCLEOTIDE SEQUENCE [LARGE SCALE GENOMIC DNA]</scope>
    <source>
        <strain evidence="8">ATCC PRA-205</strain>
    </source>
</reference>
<keyword evidence="4 5" id="KW-0904">Protein phosphatase</keyword>
<evidence type="ECO:0000256" key="6">
    <source>
        <dbReference type="SAM" id="MobiDB-lite"/>
    </source>
</evidence>
<dbReference type="SMART" id="SM00332">
    <property type="entry name" value="PP2Cc"/>
    <property type="match status" value="1"/>
</dbReference>
<evidence type="ECO:0000259" key="7">
    <source>
        <dbReference type="PROSITE" id="PS51746"/>
    </source>
</evidence>
<dbReference type="Pfam" id="PF00481">
    <property type="entry name" value="PP2C"/>
    <property type="match status" value="1"/>
</dbReference>
<sequence length="589" mass="63781">MTWPVLPEMPRLTPVKLLPLPREHHHHHATHVGRSHSAHYGGLERVRPEELESLGVSAASALDKAVKHSRLAAMRGLVMSQHLATAVDKSMLAATAANQEVNHSEGTPAAAQFPSNWYTTGIPAELQRRHLAPFDWSLPPPGPVGSHLFVNNALMSSGDALGERGACGLMNSKGLLEKYSDFAGAWTCKGSASAVPASWLTVLVTEYHRAATFWIMSAWEEADRAAEEYTSAHQRGARLHDPTSVRGVGVADDIGARPDMEDSYVFIDAFGGKSSSAFMAIYDGHGGRRCVDFVSKRLHEEVLKNLTLDPPPEPPDEGEKEKPGGPSPWATMTFTTAMSSGSTLDTRPQYVYATEALVNAYTQTDEAFRNELQSLEGGCTAVTCLVQYEFGGDRTLYCAHVGDSRAVLCRGRRALRLTSDSDHKATDPVEVARITQKGGIVVNDRVNGMLAIARALGDFQLKRTISAEMVARAAKAREEGEEMPPVFGNVTDIVSNIPDVSSIVLKEASDHFLILACDGVWDVITDQEAVDLVLEVLSKLTQAQLATPKEGRKWPMRCGTVAQVTATALVQEALSRGSLDNVTVMIVLL</sequence>
<dbReference type="GO" id="GO:0046872">
    <property type="term" value="F:metal ion binding"/>
    <property type="evidence" value="ECO:0007669"/>
    <property type="project" value="UniProtKB-KW"/>
</dbReference>
<dbReference type="SUPFAM" id="SSF81606">
    <property type="entry name" value="PP2C-like"/>
    <property type="match status" value="1"/>
</dbReference>
<keyword evidence="2" id="KW-0479">Metal-binding</keyword>
<dbReference type="PANTHER" id="PTHR13832:SF827">
    <property type="entry name" value="PROTEIN PHOSPHATASE 1L"/>
    <property type="match status" value="1"/>
</dbReference>
<dbReference type="InterPro" id="IPR015655">
    <property type="entry name" value="PP2C"/>
</dbReference>
<evidence type="ECO:0000313" key="9">
    <source>
        <dbReference type="Proteomes" id="UP000574390"/>
    </source>
</evidence>
<dbReference type="InterPro" id="IPR036457">
    <property type="entry name" value="PPM-type-like_dom_sf"/>
</dbReference>
<comment type="caution">
    <text evidence="8">The sequence shown here is derived from an EMBL/GenBank/DDBJ whole genome shotgun (WGS) entry which is preliminary data.</text>
</comment>
<dbReference type="PROSITE" id="PS51746">
    <property type="entry name" value="PPM_2"/>
    <property type="match status" value="1"/>
</dbReference>
<comment type="subcellular location">
    <subcellularLocation>
        <location evidence="1">Membrane</location>
        <topology evidence="1">Peripheral membrane protein</topology>
    </subcellularLocation>
</comment>
<feature type="region of interest" description="Disordered" evidence="6">
    <location>
        <begin position="304"/>
        <end position="329"/>
    </location>
</feature>
<name>A0A7J6PZC9_PEROL</name>
<dbReference type="InterPro" id="IPR000222">
    <property type="entry name" value="PP2C_BS"/>
</dbReference>
<comment type="similarity">
    <text evidence="5">Belongs to the PP2C family.</text>
</comment>
<evidence type="ECO:0000313" key="8">
    <source>
        <dbReference type="EMBL" id="KAF4701277.1"/>
    </source>
</evidence>